<evidence type="ECO:0000256" key="3">
    <source>
        <dbReference type="ARBA" id="ARBA00022737"/>
    </source>
</evidence>
<keyword evidence="7" id="KW-0175">Coiled coil</keyword>
<dbReference type="GO" id="GO:0006952">
    <property type="term" value="P:defense response"/>
    <property type="evidence" value="ECO:0007669"/>
    <property type="project" value="UniProtKB-KW"/>
</dbReference>
<evidence type="ECO:0000313" key="11">
    <source>
        <dbReference type="Proteomes" id="UP001161247"/>
    </source>
</evidence>
<dbReference type="GO" id="GO:0043531">
    <property type="term" value="F:ADP binding"/>
    <property type="evidence" value="ECO:0007669"/>
    <property type="project" value="InterPro"/>
</dbReference>
<dbReference type="Gene3D" id="3.80.10.10">
    <property type="entry name" value="Ribonuclease Inhibitor"/>
    <property type="match status" value="1"/>
</dbReference>
<dbReference type="Gene3D" id="1.10.8.430">
    <property type="entry name" value="Helical domain of apoptotic protease-activating factors"/>
    <property type="match status" value="1"/>
</dbReference>
<dbReference type="PANTHER" id="PTHR36766">
    <property type="entry name" value="PLANT BROAD-SPECTRUM MILDEW RESISTANCE PROTEIN RPW8"/>
    <property type="match status" value="1"/>
</dbReference>
<evidence type="ECO:0000256" key="5">
    <source>
        <dbReference type="ARBA" id="ARBA00022821"/>
    </source>
</evidence>
<evidence type="ECO:0000256" key="4">
    <source>
        <dbReference type="ARBA" id="ARBA00022741"/>
    </source>
</evidence>
<evidence type="ECO:0000313" key="10">
    <source>
        <dbReference type="EMBL" id="CAI9096252.1"/>
    </source>
</evidence>
<feature type="domain" description="NB-ARC" evidence="8">
    <location>
        <begin position="171"/>
        <end position="337"/>
    </location>
</feature>
<dbReference type="FunFam" id="3.40.50.300:FF:001091">
    <property type="entry name" value="Probable disease resistance protein At1g61300"/>
    <property type="match status" value="1"/>
</dbReference>
<accession>A0AAV1CP03</accession>
<dbReference type="InterPro" id="IPR038005">
    <property type="entry name" value="RX-like_CC"/>
</dbReference>
<keyword evidence="11" id="KW-1185">Reference proteome</keyword>
<reference evidence="10" key="1">
    <citation type="submission" date="2023-03" db="EMBL/GenBank/DDBJ databases">
        <authorList>
            <person name="Julca I."/>
        </authorList>
    </citation>
    <scope>NUCLEOTIDE SEQUENCE</scope>
</reference>
<feature type="coiled-coil region" evidence="7">
    <location>
        <begin position="26"/>
        <end position="80"/>
    </location>
</feature>
<keyword evidence="4" id="KW-0547">Nucleotide-binding</keyword>
<dbReference type="SUPFAM" id="SSF52058">
    <property type="entry name" value="L domain-like"/>
    <property type="match status" value="1"/>
</dbReference>
<protein>
    <submittedName>
        <fullName evidence="10">OLC1v1032351C1</fullName>
    </submittedName>
</protein>
<evidence type="ECO:0000256" key="7">
    <source>
        <dbReference type="SAM" id="Coils"/>
    </source>
</evidence>
<sequence>MSVPDAAVGFLLENLSQTLTYNHHLIVDAKENVQTLRQELETLKGLMKDYKKYNHDSDYLKELVNEIRNIVDEAEDAVDTYLVQAAVQKSQTWIKKAFHIFDYPKKLRDVGLQIEKVSTKIRDMNQDKVRNGFEVLQHQAIARLNQTPAANKEAPTVEEEHVVGFDGAAEAVSKLLTGGPQHFEAISIVGMLGLGKTTLAKKVFKDPNVDYEYMIRAFVYVSKEYEKREVLLKILSSFAHLTDEVNKMSDEQLEKYVYNQLEGKQYLIVLDDIWEKEDWNILKRAFPNNDKRCRVLITTRHVKVAEYANPRGEYYKLDFLPFDKSQELLRWKVFENNCCPDELQEYEVKILEKCDGLPLAIVVIAELDTYRRLCINNVNVPEYISERISGKRVRSFLTFAKEETTVELNLVSSIPRAFKLLRVLEMQSLIFTRFPAELCNLVLLKYVAISSNFSSLPPAMSCMWNMQTLIVNTTSRRLEIKADIRNMPQLRHLHTNASTTLFFDPKHHKSREDAFIGKNLQTLSTISPESCKREIFEMTPKIKKLGICGTLSKLFKVSGESSLFGSLRKLESLENLKLLNDDITSTLYSLPSEKSFPKQLSKLTLQNTLLGWSEMSTLGKLEKLEVLKLKDNAFQGKLWQTEKGGFLRLKHLYIGRTDLVSWEASVDHFPKLRSLELNNCDKLKAFPHGLADIPTLQMVVLHCTNPSVASTARRLQVLKLAQAQKSNKNSGFKLSIYPPEH</sequence>
<dbReference type="Pfam" id="PF00931">
    <property type="entry name" value="NB-ARC"/>
    <property type="match status" value="1"/>
</dbReference>
<evidence type="ECO:0000256" key="2">
    <source>
        <dbReference type="ARBA" id="ARBA00022614"/>
    </source>
</evidence>
<dbReference type="SUPFAM" id="SSF52540">
    <property type="entry name" value="P-loop containing nucleoside triphosphate hydrolases"/>
    <property type="match status" value="1"/>
</dbReference>
<dbReference type="EMBL" id="OX459119">
    <property type="protein sequence ID" value="CAI9096252.1"/>
    <property type="molecule type" value="Genomic_DNA"/>
</dbReference>
<organism evidence="10 11">
    <name type="scientific">Oldenlandia corymbosa var. corymbosa</name>
    <dbReference type="NCBI Taxonomy" id="529605"/>
    <lineage>
        <taxon>Eukaryota</taxon>
        <taxon>Viridiplantae</taxon>
        <taxon>Streptophyta</taxon>
        <taxon>Embryophyta</taxon>
        <taxon>Tracheophyta</taxon>
        <taxon>Spermatophyta</taxon>
        <taxon>Magnoliopsida</taxon>
        <taxon>eudicotyledons</taxon>
        <taxon>Gunneridae</taxon>
        <taxon>Pentapetalae</taxon>
        <taxon>asterids</taxon>
        <taxon>lamiids</taxon>
        <taxon>Gentianales</taxon>
        <taxon>Rubiaceae</taxon>
        <taxon>Rubioideae</taxon>
        <taxon>Spermacoceae</taxon>
        <taxon>Hedyotis-Oldenlandia complex</taxon>
        <taxon>Oldenlandia</taxon>
    </lineage>
</organism>
<dbReference type="Gene3D" id="1.20.5.4130">
    <property type="match status" value="1"/>
</dbReference>
<dbReference type="Proteomes" id="UP001161247">
    <property type="component" value="Chromosome 2"/>
</dbReference>
<dbReference type="InterPro" id="IPR042197">
    <property type="entry name" value="Apaf_helical"/>
</dbReference>
<dbReference type="Gene3D" id="3.40.50.300">
    <property type="entry name" value="P-loop containing nucleotide triphosphate hydrolases"/>
    <property type="match status" value="1"/>
</dbReference>
<evidence type="ECO:0000256" key="1">
    <source>
        <dbReference type="ARBA" id="ARBA00008894"/>
    </source>
</evidence>
<name>A0AAV1CP03_OLDCO</name>
<keyword evidence="2" id="KW-0433">Leucine-rich repeat</keyword>
<keyword evidence="5" id="KW-0611">Plant defense</keyword>
<evidence type="ECO:0000259" key="9">
    <source>
        <dbReference type="Pfam" id="PF18052"/>
    </source>
</evidence>
<dbReference type="InterPro" id="IPR027417">
    <property type="entry name" value="P-loop_NTPase"/>
</dbReference>
<dbReference type="GO" id="GO:0005524">
    <property type="term" value="F:ATP binding"/>
    <property type="evidence" value="ECO:0007669"/>
    <property type="project" value="UniProtKB-KW"/>
</dbReference>
<dbReference type="Pfam" id="PF18052">
    <property type="entry name" value="Rx_N"/>
    <property type="match status" value="1"/>
</dbReference>
<dbReference type="GO" id="GO:0051707">
    <property type="term" value="P:response to other organism"/>
    <property type="evidence" value="ECO:0007669"/>
    <property type="project" value="UniProtKB-ARBA"/>
</dbReference>
<dbReference type="AlphaFoldDB" id="A0AAV1CP03"/>
<dbReference type="InterPro" id="IPR041118">
    <property type="entry name" value="Rx_N"/>
</dbReference>
<dbReference type="InterPro" id="IPR002182">
    <property type="entry name" value="NB-ARC"/>
</dbReference>
<gene>
    <name evidence="10" type="ORF">OLC1_LOCUS7049</name>
</gene>
<keyword evidence="3" id="KW-0677">Repeat</keyword>
<dbReference type="CDD" id="cd14798">
    <property type="entry name" value="RX-CC_like"/>
    <property type="match status" value="1"/>
</dbReference>
<dbReference type="InterPro" id="IPR032675">
    <property type="entry name" value="LRR_dom_sf"/>
</dbReference>
<feature type="domain" description="Disease resistance N-terminal" evidence="9">
    <location>
        <begin position="7"/>
        <end position="94"/>
    </location>
</feature>
<evidence type="ECO:0000256" key="6">
    <source>
        <dbReference type="ARBA" id="ARBA00022840"/>
    </source>
</evidence>
<evidence type="ECO:0000259" key="8">
    <source>
        <dbReference type="Pfam" id="PF00931"/>
    </source>
</evidence>
<dbReference type="PANTHER" id="PTHR36766:SF53">
    <property type="entry name" value="DISEASE RESISTANCE PROTEIN RPP13-LIKE"/>
    <property type="match status" value="1"/>
</dbReference>
<proteinExistence type="inferred from homology"/>
<comment type="similarity">
    <text evidence="1">Belongs to the disease resistance NB-LRR family.</text>
</comment>
<keyword evidence="6" id="KW-0067">ATP-binding</keyword>
<dbReference type="PRINTS" id="PR00364">
    <property type="entry name" value="DISEASERSIST"/>
</dbReference>